<evidence type="ECO:0000313" key="2">
    <source>
        <dbReference type="Proteomes" id="UP000499080"/>
    </source>
</evidence>
<dbReference type="AlphaFoldDB" id="A0A4Y2WD29"/>
<dbReference type="PROSITE" id="PS51386">
    <property type="entry name" value="RINT1_TIP20"/>
    <property type="match status" value="1"/>
</dbReference>
<dbReference type="GO" id="GO:0006890">
    <property type="term" value="P:retrograde vesicle-mediated transport, Golgi to endoplasmic reticulum"/>
    <property type="evidence" value="ECO:0007669"/>
    <property type="project" value="InterPro"/>
</dbReference>
<reference evidence="1 2" key="1">
    <citation type="journal article" date="2019" name="Sci. Rep.">
        <title>Orb-weaving spider Araneus ventricosus genome elucidates the spidroin gene catalogue.</title>
        <authorList>
            <person name="Kono N."/>
            <person name="Nakamura H."/>
            <person name="Ohtoshi R."/>
            <person name="Moran D.A.P."/>
            <person name="Shinohara A."/>
            <person name="Yoshida Y."/>
            <person name="Fujiwara M."/>
            <person name="Mori M."/>
            <person name="Tomita M."/>
            <person name="Arakawa K."/>
        </authorList>
    </citation>
    <scope>NUCLEOTIDE SEQUENCE [LARGE SCALE GENOMIC DNA]</scope>
</reference>
<dbReference type="Pfam" id="PF04437">
    <property type="entry name" value="RINT1_TIP1"/>
    <property type="match status" value="1"/>
</dbReference>
<dbReference type="Proteomes" id="UP000499080">
    <property type="component" value="Unassembled WGS sequence"/>
</dbReference>
<comment type="caution">
    <text evidence="1">The sequence shown here is derived from an EMBL/GenBank/DDBJ whole genome shotgun (WGS) entry which is preliminary data.</text>
</comment>
<keyword evidence="2" id="KW-1185">Reference proteome</keyword>
<accession>A0A4Y2WD29</accession>
<dbReference type="InterPro" id="IPR007528">
    <property type="entry name" value="RINT1_Tip20"/>
</dbReference>
<dbReference type="EMBL" id="BGPR01059568">
    <property type="protein sequence ID" value="GBO35583.1"/>
    <property type="molecule type" value="Genomic_DNA"/>
</dbReference>
<protein>
    <submittedName>
        <fullName evidence="1">Uncharacterized protein</fullName>
    </submittedName>
</protein>
<proteinExistence type="predicted"/>
<dbReference type="GO" id="GO:0070939">
    <property type="term" value="C:Dsl1/NZR complex"/>
    <property type="evidence" value="ECO:0007669"/>
    <property type="project" value="InterPro"/>
</dbReference>
<evidence type="ECO:0000313" key="1">
    <source>
        <dbReference type="EMBL" id="GBO35583.1"/>
    </source>
</evidence>
<dbReference type="GO" id="GO:0006888">
    <property type="term" value="P:endoplasmic reticulum to Golgi vesicle-mediated transport"/>
    <property type="evidence" value="ECO:0007669"/>
    <property type="project" value="InterPro"/>
</dbReference>
<sequence>MHKNQYCMVADFVKNLTLIQVMKFQPPSSSCLDRRENSNPLEAQVMRGLVHLAITRFKADLPKLLDDDKLLSHTIDEILLFSQELQNQGYPPSYPNLMQILSSEPCFTRWKSLEHQ</sequence>
<organism evidence="1 2">
    <name type="scientific">Araneus ventricosus</name>
    <name type="common">Orbweaver spider</name>
    <name type="synonym">Epeira ventricosa</name>
    <dbReference type="NCBI Taxonomy" id="182803"/>
    <lineage>
        <taxon>Eukaryota</taxon>
        <taxon>Metazoa</taxon>
        <taxon>Ecdysozoa</taxon>
        <taxon>Arthropoda</taxon>
        <taxon>Chelicerata</taxon>
        <taxon>Arachnida</taxon>
        <taxon>Araneae</taxon>
        <taxon>Araneomorphae</taxon>
        <taxon>Entelegynae</taxon>
        <taxon>Araneoidea</taxon>
        <taxon>Araneidae</taxon>
        <taxon>Araneus</taxon>
    </lineage>
</organism>
<name>A0A4Y2WD29_ARAVE</name>
<feature type="non-terminal residue" evidence="1">
    <location>
        <position position="116"/>
    </location>
</feature>
<gene>
    <name evidence="1" type="ORF">AVEN_142436_1</name>
</gene>